<dbReference type="Pfam" id="PF01157">
    <property type="entry name" value="Ribosomal_L21e"/>
    <property type="match status" value="1"/>
</dbReference>
<reference evidence="8" key="1">
    <citation type="journal article" date="2019" name="bioRxiv">
        <title>Genome diversification in globally distributed novel marine Proteobacteria is linked to environmental adaptation.</title>
        <authorList>
            <person name="Zhou Z."/>
            <person name="Tran P.Q."/>
            <person name="Kieft K."/>
            <person name="Anantharaman K."/>
        </authorList>
    </citation>
    <scope>NUCLEOTIDE SEQUENCE [LARGE SCALE GENOMIC DNA]</scope>
</reference>
<dbReference type="SUPFAM" id="SSF50104">
    <property type="entry name" value="Translation proteins SH3-like domain"/>
    <property type="match status" value="1"/>
</dbReference>
<dbReference type="InterPro" id="IPR022856">
    <property type="entry name" value="Ribosomal_eL21_arc"/>
</dbReference>
<dbReference type="EMBL" id="DUAV01000030">
    <property type="protein sequence ID" value="HIG63810.1"/>
    <property type="molecule type" value="Genomic_DNA"/>
</dbReference>
<name>A0A7C8DGY6_9ARCH</name>
<protein>
    <recommendedName>
        <fullName evidence="4 5">Large ribosomal subunit protein eL21</fullName>
    </recommendedName>
</protein>
<feature type="region of interest" description="Disordered" evidence="6">
    <location>
        <begin position="1"/>
        <end position="22"/>
    </location>
</feature>
<dbReference type="GO" id="GO:1990904">
    <property type="term" value="C:ribonucleoprotein complex"/>
    <property type="evidence" value="ECO:0007669"/>
    <property type="project" value="UniProtKB-KW"/>
</dbReference>
<proteinExistence type="inferred from homology"/>
<dbReference type="InterPro" id="IPR008991">
    <property type="entry name" value="Translation_prot_SH3-like_sf"/>
</dbReference>
<dbReference type="AlphaFoldDB" id="A0A7C8DGY6"/>
<evidence type="ECO:0000256" key="5">
    <source>
        <dbReference type="HAMAP-Rule" id="MF_00369"/>
    </source>
</evidence>
<dbReference type="GO" id="GO:0006412">
    <property type="term" value="P:translation"/>
    <property type="evidence" value="ECO:0007669"/>
    <property type="project" value="UniProtKB-UniRule"/>
</dbReference>
<dbReference type="NCBIfam" id="NF003303">
    <property type="entry name" value="PRK04306.1"/>
    <property type="match status" value="1"/>
</dbReference>
<dbReference type="PANTHER" id="PTHR20981">
    <property type="entry name" value="60S RIBOSOMAL PROTEIN L21"/>
    <property type="match status" value="1"/>
</dbReference>
<comment type="similarity">
    <text evidence="1 5">Belongs to the eukaryotic ribosomal protein eL21 family.</text>
</comment>
<feature type="compositionally biased region" description="Basic residues" evidence="6">
    <location>
        <begin position="1"/>
        <end position="20"/>
    </location>
</feature>
<dbReference type="PROSITE" id="PS01171">
    <property type="entry name" value="RIBOSOMAL_L21E"/>
    <property type="match status" value="1"/>
</dbReference>
<evidence type="ECO:0000256" key="2">
    <source>
        <dbReference type="ARBA" id="ARBA00022980"/>
    </source>
</evidence>
<evidence type="ECO:0000256" key="6">
    <source>
        <dbReference type="SAM" id="MobiDB-lite"/>
    </source>
</evidence>
<evidence type="ECO:0000313" key="7">
    <source>
        <dbReference type="EMBL" id="HIG63810.1"/>
    </source>
</evidence>
<dbReference type="HAMAP" id="MF_00369">
    <property type="entry name" value="Ribosomal_eL21"/>
    <property type="match status" value="1"/>
</dbReference>
<dbReference type="GO" id="GO:0005840">
    <property type="term" value="C:ribosome"/>
    <property type="evidence" value="ECO:0007669"/>
    <property type="project" value="UniProtKB-KW"/>
</dbReference>
<dbReference type="Gene3D" id="2.30.30.70">
    <property type="entry name" value="Ribosomal protein L21"/>
    <property type="match status" value="1"/>
</dbReference>
<sequence length="96" mass="10765">MKRSQGLRSGSRKKLTRAKRERGLSPITRILEQYGVGESVNIVIDPSIQRGQPHHRFHGLTGTVTRMQGKACVVSAKEGDAVKQLIIRPEHLRRAK</sequence>
<accession>A0A7C8DGY6</accession>
<dbReference type="GO" id="GO:0003735">
    <property type="term" value="F:structural constituent of ribosome"/>
    <property type="evidence" value="ECO:0007669"/>
    <property type="project" value="InterPro"/>
</dbReference>
<comment type="caution">
    <text evidence="7">The sequence shown here is derived from an EMBL/GenBank/DDBJ whole genome shotgun (WGS) entry which is preliminary data.</text>
</comment>
<organism evidence="7 8">
    <name type="scientific">Marine Group III euryarchaeote</name>
    <dbReference type="NCBI Taxonomy" id="2173149"/>
    <lineage>
        <taxon>Archaea</taxon>
        <taxon>Methanobacteriati</taxon>
        <taxon>Thermoplasmatota</taxon>
        <taxon>Thermoplasmata</taxon>
        <taxon>Candidatus Thermoprofundales</taxon>
    </lineage>
</organism>
<evidence type="ECO:0000256" key="1">
    <source>
        <dbReference type="ARBA" id="ARBA00008427"/>
    </source>
</evidence>
<dbReference type="InterPro" id="IPR018259">
    <property type="entry name" value="Ribosomal_eL21_CS"/>
</dbReference>
<dbReference type="InterPro" id="IPR036948">
    <property type="entry name" value="Ribosomal_eL21_sf"/>
</dbReference>
<dbReference type="Proteomes" id="UP000589516">
    <property type="component" value="Unassembled WGS sequence"/>
</dbReference>
<gene>
    <name evidence="5" type="primary">rpl21e</name>
    <name evidence="7" type="ORF">EYQ16_04775</name>
</gene>
<keyword evidence="3 5" id="KW-0687">Ribonucleoprotein</keyword>
<keyword evidence="2 5" id="KW-0689">Ribosomal protein</keyword>
<evidence type="ECO:0000313" key="8">
    <source>
        <dbReference type="Proteomes" id="UP000589516"/>
    </source>
</evidence>
<evidence type="ECO:0000256" key="3">
    <source>
        <dbReference type="ARBA" id="ARBA00023274"/>
    </source>
</evidence>
<dbReference type="InterPro" id="IPR001147">
    <property type="entry name" value="Ribosomal_eL21"/>
</dbReference>
<evidence type="ECO:0000256" key="4">
    <source>
        <dbReference type="ARBA" id="ARBA00035219"/>
    </source>
</evidence>